<dbReference type="Proteomes" id="UP000440732">
    <property type="component" value="Unassembled WGS sequence"/>
</dbReference>
<evidence type="ECO:0000313" key="15">
    <source>
        <dbReference type="Proteomes" id="UP000440367"/>
    </source>
</evidence>
<reference evidence="12 13" key="1">
    <citation type="submission" date="2018-08" db="EMBL/GenBank/DDBJ databases">
        <title>Genomic investigation of the strawberry pathogen Phytophthora fragariae indicates pathogenicity is determined by transcriptional variation in three key races.</title>
        <authorList>
            <person name="Adams T.M."/>
            <person name="Armitage A.D."/>
            <person name="Sobczyk M.K."/>
            <person name="Bates H.J."/>
            <person name="Dunwell J.M."/>
            <person name="Nellist C.F."/>
            <person name="Harrison R.J."/>
        </authorList>
    </citation>
    <scope>NUCLEOTIDE SEQUENCE [LARGE SCALE GENOMIC DNA]</scope>
    <source>
        <strain evidence="10 14">A4</strain>
        <strain evidence="9 15">BC-1</strain>
        <strain evidence="8 19">BC-23</strain>
        <strain evidence="7 13">NOV-27</strain>
        <strain evidence="6 16">NOV-5</strain>
        <strain evidence="5 17">NOV-71</strain>
        <strain evidence="11 20">NOV-77</strain>
        <strain evidence="2 12">NOV-9</strain>
        <strain evidence="4 21">ONT-3</strain>
        <strain evidence="3 18">SCRP245</strain>
    </source>
</reference>
<evidence type="ECO:0000313" key="21">
    <source>
        <dbReference type="Proteomes" id="UP000488956"/>
    </source>
</evidence>
<sequence length="35" mass="3910">MNPGGRYDDKEPVEHTKVLAGSPSIKQPMLHYKAD</sequence>
<dbReference type="EMBL" id="QXGC01000022">
    <property type="protein sequence ID" value="KAE9254532.1"/>
    <property type="molecule type" value="Genomic_DNA"/>
</dbReference>
<evidence type="ECO:0000313" key="4">
    <source>
        <dbReference type="EMBL" id="KAE9138119.1"/>
    </source>
</evidence>
<dbReference type="EMBL" id="QXGB01000032">
    <property type="protein sequence ID" value="KAE9235776.1"/>
    <property type="molecule type" value="Genomic_DNA"/>
</dbReference>
<protein>
    <submittedName>
        <fullName evidence="7">Uncharacterized protein</fullName>
    </submittedName>
</protein>
<evidence type="ECO:0000313" key="9">
    <source>
        <dbReference type="EMBL" id="KAE9256869.1"/>
    </source>
</evidence>
<evidence type="ECO:0000313" key="5">
    <source>
        <dbReference type="EMBL" id="KAE9138785.1"/>
    </source>
</evidence>
<evidence type="ECO:0000313" key="8">
    <source>
        <dbReference type="EMBL" id="KAE9254532.1"/>
    </source>
</evidence>
<dbReference type="Proteomes" id="UP000488956">
    <property type="component" value="Unassembled WGS sequence"/>
</dbReference>
<dbReference type="EMBL" id="QXGA01000025">
    <property type="protein sequence ID" value="KAE9154952.1"/>
    <property type="molecule type" value="Genomic_DNA"/>
</dbReference>
<comment type="caution">
    <text evidence="7">The sequence shown here is derived from an EMBL/GenBank/DDBJ whole genome shotgun (WGS) entry which is preliminary data.</text>
</comment>
<dbReference type="EMBL" id="QXFW01000219">
    <property type="protein sequence ID" value="KAE9020119.1"/>
    <property type="molecule type" value="Genomic_DNA"/>
</dbReference>
<evidence type="ECO:0000313" key="14">
    <source>
        <dbReference type="Proteomes" id="UP000437068"/>
    </source>
</evidence>
<evidence type="ECO:0000313" key="7">
    <source>
        <dbReference type="EMBL" id="KAE9235776.1"/>
    </source>
</evidence>
<evidence type="ECO:0000313" key="17">
    <source>
        <dbReference type="Proteomes" id="UP000441208"/>
    </source>
</evidence>
<dbReference type="Proteomes" id="UP000437068">
    <property type="component" value="Unassembled WGS sequence"/>
</dbReference>
<dbReference type="Proteomes" id="UP000476176">
    <property type="component" value="Unassembled WGS sequence"/>
</dbReference>
<evidence type="ECO:0000313" key="20">
    <source>
        <dbReference type="Proteomes" id="UP000486351"/>
    </source>
</evidence>
<dbReference type="Proteomes" id="UP000441208">
    <property type="component" value="Unassembled WGS sequence"/>
</dbReference>
<feature type="region of interest" description="Disordered" evidence="1">
    <location>
        <begin position="1"/>
        <end position="35"/>
    </location>
</feature>
<evidence type="ECO:0000313" key="3">
    <source>
        <dbReference type="EMBL" id="KAE9020119.1"/>
    </source>
</evidence>
<evidence type="ECO:0000313" key="18">
    <source>
        <dbReference type="Proteomes" id="UP000460718"/>
    </source>
</evidence>
<evidence type="ECO:0000313" key="10">
    <source>
        <dbReference type="EMBL" id="KAE9329128.1"/>
    </source>
</evidence>
<dbReference type="Proteomes" id="UP000486351">
    <property type="component" value="Unassembled WGS sequence"/>
</dbReference>
<dbReference type="OrthoDB" id="10268296at2759"/>
<evidence type="ECO:0000313" key="12">
    <source>
        <dbReference type="Proteomes" id="UP000429523"/>
    </source>
</evidence>
<dbReference type="Proteomes" id="UP000440367">
    <property type="component" value="Unassembled WGS sequence"/>
</dbReference>
<name>A0A6A3ZI09_9STRA</name>
<keyword evidence="13" id="KW-1185">Reference proteome</keyword>
<evidence type="ECO:0000313" key="16">
    <source>
        <dbReference type="Proteomes" id="UP000440732"/>
    </source>
</evidence>
<gene>
    <name evidence="10" type="ORF">PF001_g1046</name>
    <name evidence="9" type="ORF">PF002_g1538</name>
    <name evidence="8" type="ORF">PF004_g966</name>
    <name evidence="7" type="ORF">PF005_g1314</name>
    <name evidence="6" type="ORF">PF006_g1047</name>
    <name evidence="5" type="ORF">PF007_g1242</name>
    <name evidence="11" type="ORF">PF008_g4626</name>
    <name evidence="2" type="ORF">PF009_g1340</name>
    <name evidence="4" type="ORF">PF010_g1046</name>
    <name evidence="3" type="ORF">PF011_g5551</name>
</gene>
<evidence type="ECO:0000313" key="11">
    <source>
        <dbReference type="EMBL" id="KAE9354206.1"/>
    </source>
</evidence>
<dbReference type="EMBL" id="QXGF01000031">
    <property type="protein sequence ID" value="KAE8949081.1"/>
    <property type="molecule type" value="Genomic_DNA"/>
</dbReference>
<dbReference type="Proteomes" id="UP000429523">
    <property type="component" value="Unassembled WGS sequence"/>
</dbReference>
<dbReference type="Proteomes" id="UP000433483">
    <property type="component" value="Unassembled WGS sequence"/>
</dbReference>
<dbReference type="EMBL" id="QXGE01000024">
    <property type="protein sequence ID" value="KAE9329128.1"/>
    <property type="molecule type" value="Genomic_DNA"/>
</dbReference>
<evidence type="ECO:0000313" key="6">
    <source>
        <dbReference type="EMBL" id="KAE9154952.1"/>
    </source>
</evidence>
<evidence type="ECO:0000313" key="19">
    <source>
        <dbReference type="Proteomes" id="UP000476176"/>
    </source>
</evidence>
<evidence type="ECO:0000256" key="1">
    <source>
        <dbReference type="SAM" id="MobiDB-lite"/>
    </source>
</evidence>
<dbReference type="EMBL" id="QXFX01000025">
    <property type="protein sequence ID" value="KAE9138119.1"/>
    <property type="molecule type" value="Genomic_DNA"/>
</dbReference>
<dbReference type="Proteomes" id="UP000460718">
    <property type="component" value="Unassembled WGS sequence"/>
</dbReference>
<evidence type="ECO:0000313" key="2">
    <source>
        <dbReference type="EMBL" id="KAE8949081.1"/>
    </source>
</evidence>
<accession>A0A6A3ZI09</accession>
<evidence type="ECO:0000313" key="13">
    <source>
        <dbReference type="Proteomes" id="UP000433483"/>
    </source>
</evidence>
<dbReference type="AlphaFoldDB" id="A0A6A3ZI09"/>
<feature type="compositionally biased region" description="Basic and acidic residues" evidence="1">
    <location>
        <begin position="1"/>
        <end position="17"/>
    </location>
</feature>
<organism evidence="7 13">
    <name type="scientific">Phytophthora fragariae</name>
    <dbReference type="NCBI Taxonomy" id="53985"/>
    <lineage>
        <taxon>Eukaryota</taxon>
        <taxon>Sar</taxon>
        <taxon>Stramenopiles</taxon>
        <taxon>Oomycota</taxon>
        <taxon>Peronosporomycetes</taxon>
        <taxon>Peronosporales</taxon>
        <taxon>Peronosporaceae</taxon>
        <taxon>Phytophthora</taxon>
    </lineage>
</organism>
<dbReference type="EMBL" id="QXFY01000160">
    <property type="protein sequence ID" value="KAE9354206.1"/>
    <property type="molecule type" value="Genomic_DNA"/>
</dbReference>
<dbReference type="EMBL" id="QXFZ01000029">
    <property type="protein sequence ID" value="KAE9138785.1"/>
    <property type="molecule type" value="Genomic_DNA"/>
</dbReference>
<dbReference type="EMBL" id="QXGD01000037">
    <property type="protein sequence ID" value="KAE9256869.1"/>
    <property type="molecule type" value="Genomic_DNA"/>
</dbReference>
<proteinExistence type="predicted"/>